<evidence type="ECO:0000256" key="1">
    <source>
        <dbReference type="SAM" id="Phobius"/>
    </source>
</evidence>
<dbReference type="RefSeq" id="WP_344836964.1">
    <property type="nucleotide sequence ID" value="NZ_BAAAUV010000028.1"/>
</dbReference>
<dbReference type="Proteomes" id="UP001501237">
    <property type="component" value="Unassembled WGS sequence"/>
</dbReference>
<name>A0ABP6QJF6_9ACTN</name>
<protein>
    <recommendedName>
        <fullName evidence="2">Putative Flp pilus-assembly TadG-like N-terminal domain-containing protein</fullName>
    </recommendedName>
</protein>
<keyword evidence="1" id="KW-1133">Transmembrane helix</keyword>
<reference evidence="4" key="1">
    <citation type="journal article" date="2019" name="Int. J. Syst. Evol. Microbiol.">
        <title>The Global Catalogue of Microorganisms (GCM) 10K type strain sequencing project: providing services to taxonomists for standard genome sequencing and annotation.</title>
        <authorList>
            <consortium name="The Broad Institute Genomics Platform"/>
            <consortium name="The Broad Institute Genome Sequencing Center for Infectious Disease"/>
            <person name="Wu L."/>
            <person name="Ma J."/>
        </authorList>
    </citation>
    <scope>NUCLEOTIDE SEQUENCE [LARGE SCALE GENOMIC DNA]</scope>
    <source>
        <strain evidence="4">JCM 9377</strain>
    </source>
</reference>
<proteinExistence type="predicted"/>
<evidence type="ECO:0000313" key="4">
    <source>
        <dbReference type="Proteomes" id="UP001501237"/>
    </source>
</evidence>
<feature type="transmembrane region" description="Helical" evidence="1">
    <location>
        <begin position="25"/>
        <end position="45"/>
    </location>
</feature>
<evidence type="ECO:0000313" key="3">
    <source>
        <dbReference type="EMBL" id="GAA3235453.1"/>
    </source>
</evidence>
<keyword evidence="4" id="KW-1185">Reference proteome</keyword>
<dbReference type="InterPro" id="IPR028087">
    <property type="entry name" value="Tad_N"/>
</dbReference>
<comment type="caution">
    <text evidence="3">The sequence shown here is derived from an EMBL/GenBank/DDBJ whole genome shotgun (WGS) entry which is preliminary data.</text>
</comment>
<gene>
    <name evidence="3" type="ORF">GCM10010468_69210</name>
</gene>
<dbReference type="Pfam" id="PF13400">
    <property type="entry name" value="Tad"/>
    <property type="match status" value="1"/>
</dbReference>
<sequence length="154" mass="16422">MTVRTRRETRRDALREARRDGDRGTFSSFTVIFALAVLLFAGLLIDGGLAIHARQRAFDIAEQAARAGANEIDLDHLRETGEPLITDYGAACGAADELLGNYPEISGSQCGAGEGENEVSVTVTKTVNPTLLSLVHPAPFTMTVTATAHPQEGL</sequence>
<keyword evidence="1" id="KW-0472">Membrane</keyword>
<organism evidence="3 4">
    <name type="scientific">Actinocorallia longicatena</name>
    <dbReference type="NCBI Taxonomy" id="111803"/>
    <lineage>
        <taxon>Bacteria</taxon>
        <taxon>Bacillati</taxon>
        <taxon>Actinomycetota</taxon>
        <taxon>Actinomycetes</taxon>
        <taxon>Streptosporangiales</taxon>
        <taxon>Thermomonosporaceae</taxon>
        <taxon>Actinocorallia</taxon>
    </lineage>
</organism>
<feature type="domain" description="Putative Flp pilus-assembly TadG-like N-terminal" evidence="2">
    <location>
        <begin position="25"/>
        <end position="70"/>
    </location>
</feature>
<dbReference type="EMBL" id="BAAAUV010000028">
    <property type="protein sequence ID" value="GAA3235453.1"/>
    <property type="molecule type" value="Genomic_DNA"/>
</dbReference>
<evidence type="ECO:0000259" key="2">
    <source>
        <dbReference type="Pfam" id="PF13400"/>
    </source>
</evidence>
<keyword evidence="1" id="KW-0812">Transmembrane</keyword>
<accession>A0ABP6QJF6</accession>